<gene>
    <name evidence="9" type="ORF">TSACC_3210</name>
</gene>
<evidence type="ECO:0000313" key="9">
    <source>
        <dbReference type="EMBL" id="GAT35146.1"/>
    </source>
</evidence>
<dbReference type="AlphaFoldDB" id="A0A146GFA2"/>
<feature type="binding site" evidence="8">
    <location>
        <position position="98"/>
    </location>
    <ligand>
        <name>Fe cation</name>
        <dbReference type="ChEBI" id="CHEBI:24875"/>
    </ligand>
</feature>
<sequence length="161" mass="18096">MSDCAHTFTVDSILDRLRGEGMRVTGSRRGILEVLFEAGRPLSLQEIQDEAAARGEGPDYATVFRMITLLERLHIVHKVNLQRSCSYYELHDPTKHYDHIVCTECGKVVLLDVPCPLAEAERFIAERYGFQDLTHSLEFFGKCPECLNGSAKPEEQPAAAE</sequence>
<dbReference type="GO" id="GO:1900376">
    <property type="term" value="P:regulation of secondary metabolite biosynthetic process"/>
    <property type="evidence" value="ECO:0007669"/>
    <property type="project" value="TreeGrafter"/>
</dbReference>
<organism evidence="9 10">
    <name type="scientific">Terrimicrobium sacchariphilum</name>
    <dbReference type="NCBI Taxonomy" id="690879"/>
    <lineage>
        <taxon>Bacteria</taxon>
        <taxon>Pseudomonadati</taxon>
        <taxon>Verrucomicrobiota</taxon>
        <taxon>Terrimicrobiia</taxon>
        <taxon>Terrimicrobiales</taxon>
        <taxon>Terrimicrobiaceae</taxon>
        <taxon>Terrimicrobium</taxon>
    </lineage>
</organism>
<dbReference type="SUPFAM" id="SSF46785">
    <property type="entry name" value="Winged helix' DNA-binding domain"/>
    <property type="match status" value="1"/>
</dbReference>
<feature type="binding site" evidence="7">
    <location>
        <position position="146"/>
    </location>
    <ligand>
        <name>Zn(2+)</name>
        <dbReference type="ChEBI" id="CHEBI:29105"/>
    </ligand>
</feature>
<dbReference type="EMBL" id="BDCO01000003">
    <property type="protein sequence ID" value="GAT35146.1"/>
    <property type="molecule type" value="Genomic_DNA"/>
</dbReference>
<keyword evidence="6" id="KW-0804">Transcription</keyword>
<keyword evidence="3 7" id="KW-0862">Zinc</keyword>
<reference evidence="10" key="1">
    <citation type="journal article" date="2017" name="Genome Announc.">
        <title>Draft Genome Sequence of Terrimicrobium sacchariphilum NM-5T, a Facultative Anaerobic Soil Bacterium of the Class Spartobacteria.</title>
        <authorList>
            <person name="Qiu Y.L."/>
            <person name="Tourlousse D.M."/>
            <person name="Matsuura N."/>
            <person name="Ohashi A."/>
            <person name="Sekiguchi Y."/>
        </authorList>
    </citation>
    <scope>NUCLEOTIDE SEQUENCE [LARGE SCALE GENOMIC DNA]</scope>
    <source>
        <strain evidence="10">NM-5</strain>
    </source>
</reference>
<dbReference type="RefSeq" id="WP_075080987.1">
    <property type="nucleotide sequence ID" value="NZ_BDCO01000003.1"/>
</dbReference>
<feature type="binding site" evidence="7">
    <location>
        <position position="105"/>
    </location>
    <ligand>
        <name>Zn(2+)</name>
        <dbReference type="ChEBI" id="CHEBI:29105"/>
    </ligand>
</feature>
<dbReference type="Gene3D" id="3.30.1490.190">
    <property type="match status" value="1"/>
</dbReference>
<dbReference type="InterPro" id="IPR036388">
    <property type="entry name" value="WH-like_DNA-bd_sf"/>
</dbReference>
<comment type="similarity">
    <text evidence="1">Belongs to the Fur family.</text>
</comment>
<evidence type="ECO:0000256" key="6">
    <source>
        <dbReference type="ARBA" id="ARBA00023163"/>
    </source>
</evidence>
<comment type="cofactor">
    <cofactor evidence="7">
        <name>Zn(2+)</name>
        <dbReference type="ChEBI" id="CHEBI:29105"/>
    </cofactor>
    <text evidence="7">Binds 1 zinc ion per subunit.</text>
</comment>
<dbReference type="PANTHER" id="PTHR33202">
    <property type="entry name" value="ZINC UPTAKE REGULATION PROTEIN"/>
    <property type="match status" value="1"/>
</dbReference>
<protein>
    <submittedName>
        <fullName evidence="9">Fur family transcriptional regulator, ferric uptake regulator</fullName>
    </submittedName>
</protein>
<dbReference type="STRING" id="690879.TSACC_3210"/>
<dbReference type="InterPro" id="IPR036390">
    <property type="entry name" value="WH_DNA-bd_sf"/>
</dbReference>
<dbReference type="InParanoid" id="A0A146GFA2"/>
<evidence type="ECO:0000313" key="10">
    <source>
        <dbReference type="Proteomes" id="UP000076023"/>
    </source>
</evidence>
<evidence type="ECO:0000256" key="7">
    <source>
        <dbReference type="PIRSR" id="PIRSR602481-1"/>
    </source>
</evidence>
<dbReference type="Proteomes" id="UP000076023">
    <property type="component" value="Unassembled WGS sequence"/>
</dbReference>
<dbReference type="GO" id="GO:0008270">
    <property type="term" value="F:zinc ion binding"/>
    <property type="evidence" value="ECO:0007669"/>
    <property type="project" value="TreeGrafter"/>
</dbReference>
<evidence type="ECO:0000256" key="5">
    <source>
        <dbReference type="ARBA" id="ARBA00023125"/>
    </source>
</evidence>
<keyword evidence="7" id="KW-0479">Metal-binding</keyword>
<dbReference type="GO" id="GO:0000976">
    <property type="term" value="F:transcription cis-regulatory region binding"/>
    <property type="evidence" value="ECO:0007669"/>
    <property type="project" value="TreeGrafter"/>
</dbReference>
<feature type="binding site" evidence="7">
    <location>
        <position position="102"/>
    </location>
    <ligand>
        <name>Zn(2+)</name>
        <dbReference type="ChEBI" id="CHEBI:29105"/>
    </ligand>
</feature>
<accession>A0A146GFA2</accession>
<keyword evidence="10" id="KW-1185">Reference proteome</keyword>
<dbReference type="CDD" id="cd07153">
    <property type="entry name" value="Fur_like"/>
    <property type="match status" value="1"/>
</dbReference>
<dbReference type="Pfam" id="PF01475">
    <property type="entry name" value="FUR"/>
    <property type="match status" value="1"/>
</dbReference>
<evidence type="ECO:0000256" key="2">
    <source>
        <dbReference type="ARBA" id="ARBA00022491"/>
    </source>
</evidence>
<dbReference type="PANTHER" id="PTHR33202:SF7">
    <property type="entry name" value="FERRIC UPTAKE REGULATION PROTEIN"/>
    <property type="match status" value="1"/>
</dbReference>
<feature type="binding site" evidence="8">
    <location>
        <position position="135"/>
    </location>
    <ligand>
        <name>Fe cation</name>
        <dbReference type="ChEBI" id="CHEBI:24875"/>
    </ligand>
</feature>
<dbReference type="InterPro" id="IPR002481">
    <property type="entry name" value="FUR"/>
</dbReference>
<feature type="binding site" evidence="7">
    <location>
        <position position="143"/>
    </location>
    <ligand>
        <name>Zn(2+)</name>
        <dbReference type="ChEBI" id="CHEBI:29105"/>
    </ligand>
</feature>
<dbReference type="GO" id="GO:0045892">
    <property type="term" value="P:negative regulation of DNA-templated transcription"/>
    <property type="evidence" value="ECO:0007669"/>
    <property type="project" value="TreeGrafter"/>
</dbReference>
<name>A0A146GFA2_TERSA</name>
<comment type="caution">
    <text evidence="9">The sequence shown here is derived from an EMBL/GenBank/DDBJ whole genome shotgun (WGS) entry which is preliminary data.</text>
</comment>
<dbReference type="GO" id="GO:0003700">
    <property type="term" value="F:DNA-binding transcription factor activity"/>
    <property type="evidence" value="ECO:0007669"/>
    <property type="project" value="InterPro"/>
</dbReference>
<keyword evidence="5" id="KW-0238">DNA-binding</keyword>
<evidence type="ECO:0000256" key="1">
    <source>
        <dbReference type="ARBA" id="ARBA00007957"/>
    </source>
</evidence>
<proteinExistence type="inferred from homology"/>
<evidence type="ECO:0000256" key="3">
    <source>
        <dbReference type="ARBA" id="ARBA00022833"/>
    </source>
</evidence>
<evidence type="ECO:0000256" key="8">
    <source>
        <dbReference type="PIRSR" id="PIRSR602481-2"/>
    </source>
</evidence>
<keyword evidence="4" id="KW-0805">Transcription regulation</keyword>
<feature type="binding site" evidence="8">
    <location>
        <position position="96"/>
    </location>
    <ligand>
        <name>Fe cation</name>
        <dbReference type="ChEBI" id="CHEBI:24875"/>
    </ligand>
</feature>
<dbReference type="Gene3D" id="1.10.10.10">
    <property type="entry name" value="Winged helix-like DNA-binding domain superfamily/Winged helix DNA-binding domain"/>
    <property type="match status" value="1"/>
</dbReference>
<comment type="cofactor">
    <cofactor evidence="8">
        <name>Mn(2+)</name>
        <dbReference type="ChEBI" id="CHEBI:29035"/>
    </cofactor>
    <cofactor evidence="8">
        <name>Fe(2+)</name>
        <dbReference type="ChEBI" id="CHEBI:29033"/>
    </cofactor>
    <text evidence="8">Binds 1 Mn(2+) or Fe(2+) ion per subunit.</text>
</comment>
<dbReference type="OrthoDB" id="8659436at2"/>
<dbReference type="InterPro" id="IPR043135">
    <property type="entry name" value="Fur_C"/>
</dbReference>
<evidence type="ECO:0000256" key="4">
    <source>
        <dbReference type="ARBA" id="ARBA00023015"/>
    </source>
</evidence>
<keyword evidence="2" id="KW-0678">Repressor</keyword>
<keyword evidence="8" id="KW-0408">Iron</keyword>